<accession>A0A100WEF2</accession>
<evidence type="ECO:0000313" key="2">
    <source>
        <dbReference type="Proteomes" id="UP000069443"/>
    </source>
</evidence>
<comment type="caution">
    <text evidence="1">The sequence shown here is derived from an EMBL/GenBank/DDBJ whole genome shotgun (WGS) entry which is preliminary data.</text>
</comment>
<proteinExistence type="predicted"/>
<name>A0A100WEF2_MYCCR</name>
<reference evidence="2" key="2">
    <citation type="submission" date="2016-02" db="EMBL/GenBank/DDBJ databases">
        <title>Draft genome sequence of five rapidly growing Mycobacterium species.</title>
        <authorList>
            <person name="Katahira K."/>
            <person name="Gotou Y."/>
            <person name="Iida K."/>
            <person name="Ogura Y."/>
            <person name="Hayashi T."/>
        </authorList>
    </citation>
    <scope>NUCLEOTIDE SEQUENCE [LARGE SCALE GENOMIC DNA]</scope>
    <source>
        <strain evidence="2">JCM15298</strain>
    </source>
</reference>
<reference evidence="2" key="1">
    <citation type="journal article" date="2016" name="Genome Announc.">
        <title>Draft Genome Sequences of Five Rapidly Growing Mycobacterium Species, M. thermoresistibile, M. fortuitum subsp. acetamidolyticum, M. canariasense, M. brisbanense, and M. novocastrense.</title>
        <authorList>
            <person name="Katahira K."/>
            <person name="Ogura Y."/>
            <person name="Gotoh Y."/>
            <person name="Hayashi T."/>
        </authorList>
    </citation>
    <scope>NUCLEOTIDE SEQUENCE [LARGE SCALE GENOMIC DNA]</scope>
    <source>
        <strain evidence="2">JCM15298</strain>
    </source>
</reference>
<dbReference type="RefSeq" id="WP_036376366.1">
    <property type="nucleotide sequence ID" value="NZ_BCSY01000058.1"/>
</dbReference>
<sequence length="90" mass="9560">MSTPPLQEALLAAHALETAWGEAAFTAAEAVGLWIDDLDDPHVAVAVHGGQIVYIGISDGMLRGPIDQLQDTLNACIFNAFGMWRAQRAG</sequence>
<organism evidence="1 2">
    <name type="scientific">Mycolicibacterium canariasense</name>
    <name type="common">Mycobacterium canariasense</name>
    <dbReference type="NCBI Taxonomy" id="228230"/>
    <lineage>
        <taxon>Bacteria</taxon>
        <taxon>Bacillati</taxon>
        <taxon>Actinomycetota</taxon>
        <taxon>Actinomycetes</taxon>
        <taxon>Mycobacteriales</taxon>
        <taxon>Mycobacteriaceae</taxon>
        <taxon>Mycolicibacterium</taxon>
    </lineage>
</organism>
<dbReference type="STRING" id="228230.RMCC_3743"/>
<gene>
    <name evidence="1" type="ORF">RMCC_3743</name>
</gene>
<evidence type="ECO:0000313" key="1">
    <source>
        <dbReference type="EMBL" id="GAS96777.1"/>
    </source>
</evidence>
<keyword evidence="2" id="KW-1185">Reference proteome</keyword>
<protein>
    <submittedName>
        <fullName evidence="1">Uncharacterized protein</fullName>
    </submittedName>
</protein>
<dbReference type="AlphaFoldDB" id="A0A100WEF2"/>
<dbReference type="Proteomes" id="UP000069443">
    <property type="component" value="Unassembled WGS sequence"/>
</dbReference>
<dbReference type="EMBL" id="BCSY01000058">
    <property type="protein sequence ID" value="GAS96777.1"/>
    <property type="molecule type" value="Genomic_DNA"/>
</dbReference>